<accession>A0A2P6Q973</accession>
<sequence length="64" mass="7095">MGVDLNSNLRRRYLLVFPVKGRAPSLCSIPLLLQAKSEIALLCGEIGLSIWCGNWTSDWCAMLT</sequence>
<organism evidence="1 2">
    <name type="scientific">Rosa chinensis</name>
    <name type="common">China rose</name>
    <dbReference type="NCBI Taxonomy" id="74649"/>
    <lineage>
        <taxon>Eukaryota</taxon>
        <taxon>Viridiplantae</taxon>
        <taxon>Streptophyta</taxon>
        <taxon>Embryophyta</taxon>
        <taxon>Tracheophyta</taxon>
        <taxon>Spermatophyta</taxon>
        <taxon>Magnoliopsida</taxon>
        <taxon>eudicotyledons</taxon>
        <taxon>Gunneridae</taxon>
        <taxon>Pentapetalae</taxon>
        <taxon>rosids</taxon>
        <taxon>fabids</taxon>
        <taxon>Rosales</taxon>
        <taxon>Rosaceae</taxon>
        <taxon>Rosoideae</taxon>
        <taxon>Rosoideae incertae sedis</taxon>
        <taxon>Rosa</taxon>
    </lineage>
</organism>
<dbReference type="AlphaFoldDB" id="A0A2P6Q973"/>
<evidence type="ECO:0000313" key="1">
    <source>
        <dbReference type="EMBL" id="PRQ30704.1"/>
    </source>
</evidence>
<name>A0A2P6Q973_ROSCH</name>
<dbReference type="EMBL" id="PDCK01000043">
    <property type="protein sequence ID" value="PRQ30704.1"/>
    <property type="molecule type" value="Genomic_DNA"/>
</dbReference>
<dbReference type="Gramene" id="PRQ30704">
    <property type="protein sequence ID" value="PRQ30704"/>
    <property type="gene ID" value="RchiOBHm_Chr5g0027491"/>
</dbReference>
<dbReference type="Proteomes" id="UP000238479">
    <property type="component" value="Chromosome 5"/>
</dbReference>
<proteinExistence type="predicted"/>
<comment type="caution">
    <text evidence="1">The sequence shown here is derived from an EMBL/GenBank/DDBJ whole genome shotgun (WGS) entry which is preliminary data.</text>
</comment>
<reference evidence="1 2" key="1">
    <citation type="journal article" date="2018" name="Nat. Genet.">
        <title>The Rosa genome provides new insights in the design of modern roses.</title>
        <authorList>
            <person name="Bendahmane M."/>
        </authorList>
    </citation>
    <scope>NUCLEOTIDE SEQUENCE [LARGE SCALE GENOMIC DNA]</scope>
    <source>
        <strain evidence="2">cv. Old Blush</strain>
    </source>
</reference>
<keyword evidence="2" id="KW-1185">Reference proteome</keyword>
<evidence type="ECO:0000313" key="2">
    <source>
        <dbReference type="Proteomes" id="UP000238479"/>
    </source>
</evidence>
<gene>
    <name evidence="1" type="ORF">RchiOBHm_Chr5g0027491</name>
</gene>
<protein>
    <submittedName>
        <fullName evidence="1">Uncharacterized protein</fullName>
    </submittedName>
</protein>